<evidence type="ECO:0000256" key="12">
    <source>
        <dbReference type="ARBA" id="ARBA00023136"/>
    </source>
</evidence>
<dbReference type="PANTHER" id="PTHR24291:SF189">
    <property type="entry name" value="CYTOCHROME P450 4C3-RELATED"/>
    <property type="match status" value="1"/>
</dbReference>
<dbReference type="GO" id="GO:0005789">
    <property type="term" value="C:endoplasmic reticulum membrane"/>
    <property type="evidence" value="ECO:0007669"/>
    <property type="project" value="UniProtKB-SubCell"/>
</dbReference>
<dbReference type="GO" id="GO:0004497">
    <property type="term" value="F:monooxygenase activity"/>
    <property type="evidence" value="ECO:0007669"/>
    <property type="project" value="UniProtKB-KW"/>
</dbReference>
<dbReference type="OrthoDB" id="1470350at2759"/>
<dbReference type="GeneID" id="106665122"/>
<evidence type="ECO:0000256" key="13">
    <source>
        <dbReference type="PIRSR" id="PIRSR602401-1"/>
    </source>
</evidence>
<keyword evidence="5 13" id="KW-0349">Heme</keyword>
<comment type="cofactor">
    <cofactor evidence="1 13">
        <name>heme</name>
        <dbReference type="ChEBI" id="CHEBI:30413"/>
    </cofactor>
</comment>
<keyword evidence="9 14" id="KW-0560">Oxidoreductase</keyword>
<dbReference type="SUPFAM" id="SSF48264">
    <property type="entry name" value="Cytochrome P450"/>
    <property type="match status" value="1"/>
</dbReference>
<evidence type="ECO:0000256" key="3">
    <source>
        <dbReference type="ARBA" id="ARBA00004406"/>
    </source>
</evidence>
<dbReference type="KEGG" id="clec:106665122"/>
<proteinExistence type="inferred from homology"/>
<organism evidence="15 16">
    <name type="scientific">Cimex lectularius</name>
    <name type="common">Bed bug</name>
    <name type="synonym">Acanthia lectularia</name>
    <dbReference type="NCBI Taxonomy" id="79782"/>
    <lineage>
        <taxon>Eukaryota</taxon>
        <taxon>Metazoa</taxon>
        <taxon>Ecdysozoa</taxon>
        <taxon>Arthropoda</taxon>
        <taxon>Hexapoda</taxon>
        <taxon>Insecta</taxon>
        <taxon>Pterygota</taxon>
        <taxon>Neoptera</taxon>
        <taxon>Paraneoptera</taxon>
        <taxon>Hemiptera</taxon>
        <taxon>Heteroptera</taxon>
        <taxon>Panheteroptera</taxon>
        <taxon>Cimicomorpha</taxon>
        <taxon>Cimicidae</taxon>
        <taxon>Cimex</taxon>
    </lineage>
</organism>
<dbReference type="Proteomes" id="UP000494040">
    <property type="component" value="Unassembled WGS sequence"/>
</dbReference>
<feature type="binding site" description="axial binding residue" evidence="13">
    <location>
        <position position="449"/>
    </location>
    <ligand>
        <name>heme</name>
        <dbReference type="ChEBI" id="CHEBI:30413"/>
    </ligand>
    <ligandPart>
        <name>Fe</name>
        <dbReference type="ChEBI" id="CHEBI:18248"/>
    </ligandPart>
</feature>
<dbReference type="InterPro" id="IPR050196">
    <property type="entry name" value="Cytochrome_P450_Monoox"/>
</dbReference>
<dbReference type="Gene3D" id="1.10.630.10">
    <property type="entry name" value="Cytochrome P450"/>
    <property type="match status" value="1"/>
</dbReference>
<dbReference type="InterPro" id="IPR002401">
    <property type="entry name" value="Cyt_P450_E_grp-I"/>
</dbReference>
<dbReference type="PROSITE" id="PS00086">
    <property type="entry name" value="CYTOCHROME_P450"/>
    <property type="match status" value="1"/>
</dbReference>
<protein>
    <recommendedName>
        <fullName evidence="17">Cytochrome P450</fullName>
    </recommendedName>
</protein>
<dbReference type="PRINTS" id="PR00385">
    <property type="entry name" value="P450"/>
</dbReference>
<accession>A0A8I6RNT2</accession>
<dbReference type="GO" id="GO:0005506">
    <property type="term" value="F:iron ion binding"/>
    <property type="evidence" value="ECO:0007669"/>
    <property type="project" value="InterPro"/>
</dbReference>
<evidence type="ECO:0000256" key="10">
    <source>
        <dbReference type="ARBA" id="ARBA00023004"/>
    </source>
</evidence>
<keyword evidence="16" id="KW-1185">Reference proteome</keyword>
<evidence type="ECO:0000313" key="16">
    <source>
        <dbReference type="Proteomes" id="UP000494040"/>
    </source>
</evidence>
<evidence type="ECO:0000256" key="6">
    <source>
        <dbReference type="ARBA" id="ARBA00022723"/>
    </source>
</evidence>
<evidence type="ECO:0000256" key="11">
    <source>
        <dbReference type="ARBA" id="ARBA00023033"/>
    </source>
</evidence>
<dbReference type="InterPro" id="IPR017972">
    <property type="entry name" value="Cyt_P450_CS"/>
</dbReference>
<dbReference type="GO" id="GO:0020037">
    <property type="term" value="F:heme binding"/>
    <property type="evidence" value="ECO:0007669"/>
    <property type="project" value="InterPro"/>
</dbReference>
<keyword evidence="11 14" id="KW-0503">Monooxygenase</keyword>
<keyword evidence="12" id="KW-0472">Membrane</keyword>
<evidence type="ECO:0000256" key="14">
    <source>
        <dbReference type="RuleBase" id="RU000461"/>
    </source>
</evidence>
<evidence type="ECO:0000313" key="15">
    <source>
        <dbReference type="EnsemblMetazoa" id="XP_014246819.1"/>
    </source>
</evidence>
<dbReference type="GO" id="GO:0016705">
    <property type="term" value="F:oxidoreductase activity, acting on paired donors, with incorporation or reduction of molecular oxygen"/>
    <property type="evidence" value="ECO:0007669"/>
    <property type="project" value="InterPro"/>
</dbReference>
<dbReference type="InterPro" id="IPR001128">
    <property type="entry name" value="Cyt_P450"/>
</dbReference>
<dbReference type="PANTHER" id="PTHR24291">
    <property type="entry name" value="CYTOCHROME P450 FAMILY 4"/>
    <property type="match status" value="1"/>
</dbReference>
<dbReference type="RefSeq" id="XP_014246819.1">
    <property type="nucleotide sequence ID" value="XM_014391333.2"/>
</dbReference>
<keyword evidence="10 13" id="KW-0408">Iron</keyword>
<keyword evidence="6 13" id="KW-0479">Metal-binding</keyword>
<evidence type="ECO:0008006" key="17">
    <source>
        <dbReference type="Google" id="ProtNLM"/>
    </source>
</evidence>
<dbReference type="OMA" id="INHEIME"/>
<name>A0A8I6RNT2_CIMLE</name>
<evidence type="ECO:0000256" key="9">
    <source>
        <dbReference type="ARBA" id="ARBA00023002"/>
    </source>
</evidence>
<dbReference type="AlphaFoldDB" id="A0A8I6RNT2"/>
<evidence type="ECO:0000256" key="4">
    <source>
        <dbReference type="ARBA" id="ARBA00010617"/>
    </source>
</evidence>
<evidence type="ECO:0000256" key="5">
    <source>
        <dbReference type="ARBA" id="ARBA00022617"/>
    </source>
</evidence>
<dbReference type="PRINTS" id="PR00463">
    <property type="entry name" value="EP450I"/>
</dbReference>
<dbReference type="Pfam" id="PF00067">
    <property type="entry name" value="p450"/>
    <property type="match status" value="1"/>
</dbReference>
<evidence type="ECO:0000256" key="7">
    <source>
        <dbReference type="ARBA" id="ARBA00022824"/>
    </source>
</evidence>
<keyword evidence="7" id="KW-0256">Endoplasmic reticulum</keyword>
<comment type="subcellular location">
    <subcellularLocation>
        <location evidence="3">Endoplasmic reticulum membrane</location>
        <topology evidence="3">Peripheral membrane protein</topology>
    </subcellularLocation>
    <subcellularLocation>
        <location evidence="2">Microsome membrane</location>
        <topology evidence="2">Peripheral membrane protein</topology>
    </subcellularLocation>
</comment>
<evidence type="ECO:0000256" key="8">
    <source>
        <dbReference type="ARBA" id="ARBA00022848"/>
    </source>
</evidence>
<dbReference type="EnsemblMetazoa" id="XM_014391333.2">
    <property type="protein sequence ID" value="XP_014246819.1"/>
    <property type="gene ID" value="LOC106665122"/>
</dbReference>
<evidence type="ECO:0000256" key="2">
    <source>
        <dbReference type="ARBA" id="ARBA00004174"/>
    </source>
</evidence>
<comment type="similarity">
    <text evidence="4 14">Belongs to the cytochrome P450 family.</text>
</comment>
<evidence type="ECO:0000256" key="1">
    <source>
        <dbReference type="ARBA" id="ARBA00001971"/>
    </source>
</evidence>
<dbReference type="InterPro" id="IPR036396">
    <property type="entry name" value="Cyt_P450_sf"/>
</dbReference>
<sequence>MLELALIVIVVLIIIVAFVPVEHAAGFRTAKLMSKLPGLKSVPVFGEGLKVAKLQPWELIGFLTTIFEEQPRLCKFWIACLPFVMIKQPEDLEVIMGSVHHIEKGLEYNPLLPWLNEGLLVSSGKKWHARRKILTPTFHFRILQDNLNSINYHARTLLKKMLKQGKKALKIEDFITLCTLDVICDTAMGIQLNSQENEGKEYVESIKSVASLAVARALKFWLYRPFIFNLSSMGREFKKQLKILHEFTENIIRERKQQYATRNVSFEEEDDMFGKKRKAFLDSMIETDIKYPNSFTIKDIREEVDTFMFEGHDTTSAAIMFGMYLLGHHEDIQEKVFQEQYSIFGNSEREVTKRDLQDMTYLDKVIKEVLRLYPSVPYFSRMMTTDAKLNEDMVIPKGTNVLLCPYMVHRNEKYFPNPEVFDPERFAPEECAKRHPYAYIPFSAGPRNCIGQKFASMELKIIFSTLIRFTHLETLTKPEEIQIVPLLILRTKDPILVKVTLRPFAEQFFG</sequence>
<keyword evidence="8" id="KW-0492">Microsome</keyword>
<reference evidence="15" key="1">
    <citation type="submission" date="2022-01" db="UniProtKB">
        <authorList>
            <consortium name="EnsemblMetazoa"/>
        </authorList>
    </citation>
    <scope>IDENTIFICATION</scope>
</reference>
<dbReference type="CDD" id="cd20628">
    <property type="entry name" value="CYP4"/>
    <property type="match status" value="1"/>
</dbReference>